<dbReference type="InterPro" id="IPR039935">
    <property type="entry name" value="YML079W-like"/>
</dbReference>
<dbReference type="AlphaFoldDB" id="A0A841GJX2"/>
<organism evidence="2 3">
    <name type="scientific">Longimicrobium terrae</name>
    <dbReference type="NCBI Taxonomy" id="1639882"/>
    <lineage>
        <taxon>Bacteria</taxon>
        <taxon>Pseudomonadati</taxon>
        <taxon>Gemmatimonadota</taxon>
        <taxon>Longimicrobiia</taxon>
        <taxon>Longimicrobiales</taxon>
        <taxon>Longimicrobiaceae</taxon>
        <taxon>Longimicrobium</taxon>
    </lineage>
</organism>
<sequence length="160" mass="17718">MHDRAAALIQELQLQPHPEGGYYREIFRSAGSVQPADDRPARSALTTIYFLLVEGQQSRWHRVRSDEVWHFYEGDPIEVFWSTGRDAIQKATLSNGAAGARHVCVVPAGDWQAARPAGAYALVGCTVGPGFDFADFEMITDGSPEWDALRRLDGALPELF</sequence>
<dbReference type="CDD" id="cd06121">
    <property type="entry name" value="cupin_YML079wp"/>
    <property type="match status" value="1"/>
</dbReference>
<evidence type="ECO:0000313" key="2">
    <source>
        <dbReference type="EMBL" id="MBB6068877.1"/>
    </source>
</evidence>
<dbReference type="RefSeq" id="WP_170031336.1">
    <property type="nucleotide sequence ID" value="NZ_JABDTL010000001.1"/>
</dbReference>
<gene>
    <name evidence="2" type="ORF">HNQ61_000488</name>
</gene>
<dbReference type="InterPro" id="IPR011051">
    <property type="entry name" value="RmlC_Cupin_sf"/>
</dbReference>
<dbReference type="EMBL" id="JACHIA010000001">
    <property type="protein sequence ID" value="MBB6068877.1"/>
    <property type="molecule type" value="Genomic_DNA"/>
</dbReference>
<keyword evidence="3" id="KW-1185">Reference proteome</keyword>
<evidence type="ECO:0000313" key="3">
    <source>
        <dbReference type="Proteomes" id="UP000582837"/>
    </source>
</evidence>
<dbReference type="Proteomes" id="UP000582837">
    <property type="component" value="Unassembled WGS sequence"/>
</dbReference>
<reference evidence="2 3" key="1">
    <citation type="submission" date="2020-08" db="EMBL/GenBank/DDBJ databases">
        <title>Genomic Encyclopedia of Type Strains, Phase IV (KMG-IV): sequencing the most valuable type-strain genomes for metagenomic binning, comparative biology and taxonomic classification.</title>
        <authorList>
            <person name="Goeker M."/>
        </authorList>
    </citation>
    <scope>NUCLEOTIDE SEQUENCE [LARGE SCALE GENOMIC DNA]</scope>
    <source>
        <strain evidence="2 3">DSM 29007</strain>
    </source>
</reference>
<dbReference type="PANTHER" id="PTHR33387">
    <property type="entry name" value="RMLC-LIKE JELLY ROLL FOLD PROTEIN"/>
    <property type="match status" value="1"/>
</dbReference>
<comment type="caution">
    <text evidence="2">The sequence shown here is derived from an EMBL/GenBank/DDBJ whole genome shotgun (WGS) entry which is preliminary data.</text>
</comment>
<dbReference type="SUPFAM" id="SSF51182">
    <property type="entry name" value="RmlC-like cupins"/>
    <property type="match status" value="1"/>
</dbReference>
<evidence type="ECO:0000259" key="1">
    <source>
        <dbReference type="Pfam" id="PF06172"/>
    </source>
</evidence>
<dbReference type="PANTHER" id="PTHR33387:SF3">
    <property type="entry name" value="DUF985 DOMAIN-CONTAINING PROTEIN"/>
    <property type="match status" value="1"/>
</dbReference>
<dbReference type="Gene3D" id="2.60.120.10">
    <property type="entry name" value="Jelly Rolls"/>
    <property type="match status" value="1"/>
</dbReference>
<feature type="domain" description="DUF985" evidence="1">
    <location>
        <begin position="7"/>
        <end position="138"/>
    </location>
</feature>
<dbReference type="InterPro" id="IPR009327">
    <property type="entry name" value="Cupin_DUF985"/>
</dbReference>
<dbReference type="Pfam" id="PF06172">
    <property type="entry name" value="Cupin_5"/>
    <property type="match status" value="1"/>
</dbReference>
<dbReference type="InterPro" id="IPR014710">
    <property type="entry name" value="RmlC-like_jellyroll"/>
</dbReference>
<protein>
    <recommendedName>
        <fullName evidence="1">DUF985 domain-containing protein</fullName>
    </recommendedName>
</protein>
<name>A0A841GJX2_9BACT</name>
<proteinExistence type="predicted"/>
<accession>A0A841GJX2</accession>